<dbReference type="AlphaFoldDB" id="A0A813DZH3"/>
<feature type="non-terminal residue" evidence="2">
    <location>
        <position position="1"/>
    </location>
</feature>
<comment type="caution">
    <text evidence="2">The sequence shown here is derived from an EMBL/GenBank/DDBJ whole genome shotgun (WGS) entry which is preliminary data.</text>
</comment>
<keyword evidence="1" id="KW-0812">Transmembrane</keyword>
<evidence type="ECO:0000313" key="2">
    <source>
        <dbReference type="EMBL" id="CAE8590829.1"/>
    </source>
</evidence>
<dbReference type="EMBL" id="CAJNNV010004499">
    <property type="protein sequence ID" value="CAE8590829.1"/>
    <property type="molecule type" value="Genomic_DNA"/>
</dbReference>
<keyword evidence="3" id="KW-1185">Reference proteome</keyword>
<dbReference type="Proteomes" id="UP000654075">
    <property type="component" value="Unassembled WGS sequence"/>
</dbReference>
<organism evidence="2 3">
    <name type="scientific">Polarella glacialis</name>
    <name type="common">Dinoflagellate</name>
    <dbReference type="NCBI Taxonomy" id="89957"/>
    <lineage>
        <taxon>Eukaryota</taxon>
        <taxon>Sar</taxon>
        <taxon>Alveolata</taxon>
        <taxon>Dinophyceae</taxon>
        <taxon>Suessiales</taxon>
        <taxon>Suessiaceae</taxon>
        <taxon>Polarella</taxon>
    </lineage>
</organism>
<dbReference type="OrthoDB" id="435414at2759"/>
<feature type="transmembrane region" description="Helical" evidence="1">
    <location>
        <begin position="63"/>
        <end position="85"/>
    </location>
</feature>
<evidence type="ECO:0000313" key="3">
    <source>
        <dbReference type="Proteomes" id="UP000654075"/>
    </source>
</evidence>
<name>A0A813DZH3_POLGL</name>
<keyword evidence="1" id="KW-0472">Membrane</keyword>
<proteinExistence type="predicted"/>
<protein>
    <submittedName>
        <fullName evidence="2">Uncharacterized protein</fullName>
    </submittedName>
</protein>
<gene>
    <name evidence="2" type="ORF">PGLA1383_LOCUS9540</name>
</gene>
<sequence>MYSSSRDAQWEAAHAASAAAREVRHAVLHDAVRGVIFWALLAFQLAGLSWILAHYTVSLQLTFLVSGSCWALLGSIPLCCAERLLQRTAAGMKMHGLAGDGCLGFFGPCTAPALLLLPPLPGAPWFGPSRTARL</sequence>
<reference evidence="2" key="1">
    <citation type="submission" date="2021-02" db="EMBL/GenBank/DDBJ databases">
        <authorList>
            <person name="Dougan E. K."/>
            <person name="Rhodes N."/>
            <person name="Thang M."/>
            <person name="Chan C."/>
        </authorList>
    </citation>
    <scope>NUCLEOTIDE SEQUENCE</scope>
</reference>
<keyword evidence="1" id="KW-1133">Transmembrane helix</keyword>
<feature type="transmembrane region" description="Helical" evidence="1">
    <location>
        <begin position="35"/>
        <end position="57"/>
    </location>
</feature>
<evidence type="ECO:0000256" key="1">
    <source>
        <dbReference type="SAM" id="Phobius"/>
    </source>
</evidence>
<accession>A0A813DZH3</accession>